<accession>A0A841I0G8</accession>
<dbReference type="InterPro" id="IPR007899">
    <property type="entry name" value="CHAD_dom"/>
</dbReference>
<dbReference type="PANTHER" id="PTHR39339:SF1">
    <property type="entry name" value="CHAD DOMAIN-CONTAINING PROTEIN"/>
    <property type="match status" value="1"/>
</dbReference>
<protein>
    <submittedName>
        <fullName evidence="2">CHAD domain-containing protein</fullName>
    </submittedName>
</protein>
<evidence type="ECO:0000259" key="1">
    <source>
        <dbReference type="PROSITE" id="PS51708"/>
    </source>
</evidence>
<comment type="caution">
    <text evidence="2">The sequence shown here is derived from an EMBL/GenBank/DDBJ whole genome shotgun (WGS) entry which is preliminary data.</text>
</comment>
<dbReference type="AlphaFoldDB" id="A0A841I0G8"/>
<organism evidence="2 3">
    <name type="scientific">Deinobacterium chartae</name>
    <dbReference type="NCBI Taxonomy" id="521158"/>
    <lineage>
        <taxon>Bacteria</taxon>
        <taxon>Thermotogati</taxon>
        <taxon>Deinococcota</taxon>
        <taxon>Deinococci</taxon>
        <taxon>Deinococcales</taxon>
        <taxon>Deinococcaceae</taxon>
        <taxon>Deinobacterium</taxon>
    </lineage>
</organism>
<evidence type="ECO:0000313" key="3">
    <source>
        <dbReference type="Proteomes" id="UP000569951"/>
    </source>
</evidence>
<proteinExistence type="predicted"/>
<feature type="domain" description="CHAD" evidence="1">
    <location>
        <begin position="1"/>
        <end position="230"/>
    </location>
</feature>
<gene>
    <name evidence="2" type="ORF">HNR42_002719</name>
</gene>
<name>A0A841I0G8_9DEIO</name>
<dbReference type="SMART" id="SM00880">
    <property type="entry name" value="CHAD"/>
    <property type="match status" value="1"/>
</dbReference>
<keyword evidence="3" id="KW-1185">Reference proteome</keyword>
<sequence>MKWAKRLETYWANLEAGQPKAVHEVRKLTRRAQADLRAVGGPKKIQRAWRSLRRTIAPIRDWDAVGEHLRHGLEELGATEAELARFDEAWASERLHRWAYVILPAPPPPFEHPGDWRERVRETLKDDWQDLKREAKRVLESSEYAAWHEWRKHLKRYRYTLELVDDPPEELLDLLQALGRMQDAQVASEMLRDPATPVPDAYRDRLLAREAAATEQAAAQVRDLWKACKKSAP</sequence>
<dbReference type="PROSITE" id="PS51708">
    <property type="entry name" value="CHAD"/>
    <property type="match status" value="1"/>
</dbReference>
<dbReference type="PANTHER" id="PTHR39339">
    <property type="entry name" value="SLR1444 PROTEIN"/>
    <property type="match status" value="1"/>
</dbReference>
<evidence type="ECO:0000313" key="2">
    <source>
        <dbReference type="EMBL" id="MBB6099281.1"/>
    </source>
</evidence>
<dbReference type="InterPro" id="IPR038186">
    <property type="entry name" value="CHAD_dom_sf"/>
</dbReference>
<dbReference type="Pfam" id="PF05235">
    <property type="entry name" value="CHAD"/>
    <property type="match status" value="1"/>
</dbReference>
<reference evidence="2 3" key="1">
    <citation type="submission" date="2020-08" db="EMBL/GenBank/DDBJ databases">
        <title>Genomic Encyclopedia of Type Strains, Phase IV (KMG-IV): sequencing the most valuable type-strain genomes for metagenomic binning, comparative biology and taxonomic classification.</title>
        <authorList>
            <person name="Goeker M."/>
        </authorList>
    </citation>
    <scope>NUCLEOTIDE SEQUENCE [LARGE SCALE GENOMIC DNA]</scope>
    <source>
        <strain evidence="2 3">DSM 21458</strain>
    </source>
</reference>
<dbReference type="RefSeq" id="WP_183988033.1">
    <property type="nucleotide sequence ID" value="NZ_JACHHG010000010.1"/>
</dbReference>
<dbReference type="EMBL" id="JACHHG010000010">
    <property type="protein sequence ID" value="MBB6099281.1"/>
    <property type="molecule type" value="Genomic_DNA"/>
</dbReference>
<dbReference type="Proteomes" id="UP000569951">
    <property type="component" value="Unassembled WGS sequence"/>
</dbReference>
<dbReference type="Gene3D" id="1.40.20.10">
    <property type="entry name" value="CHAD domain"/>
    <property type="match status" value="1"/>
</dbReference>